<feature type="transmembrane region" description="Helical" evidence="8">
    <location>
        <begin position="101"/>
        <end position="119"/>
    </location>
</feature>
<dbReference type="Gene3D" id="1.10.287.1260">
    <property type="match status" value="1"/>
</dbReference>
<comment type="caution">
    <text evidence="11">The sequence shown here is derived from an EMBL/GenBank/DDBJ whole genome shotgun (WGS) entry which is preliminary data.</text>
</comment>
<dbReference type="Pfam" id="PF05552">
    <property type="entry name" value="MS_channel_1st_1"/>
    <property type="match status" value="1"/>
</dbReference>
<evidence type="ECO:0000256" key="8">
    <source>
        <dbReference type="SAM" id="Phobius"/>
    </source>
</evidence>
<dbReference type="InterPro" id="IPR049142">
    <property type="entry name" value="MS_channel_1st"/>
</dbReference>
<dbReference type="Gene3D" id="2.30.30.60">
    <property type="match status" value="1"/>
</dbReference>
<name>A0ABX1VF26_9PLAN</name>
<dbReference type="InterPro" id="IPR045275">
    <property type="entry name" value="MscS_archaea/bacteria_type"/>
</dbReference>
<evidence type="ECO:0000256" key="6">
    <source>
        <dbReference type="ARBA" id="ARBA00023136"/>
    </source>
</evidence>
<evidence type="ECO:0000256" key="7">
    <source>
        <dbReference type="SAM" id="MobiDB-lite"/>
    </source>
</evidence>
<feature type="transmembrane region" description="Helical" evidence="8">
    <location>
        <begin position="139"/>
        <end position="160"/>
    </location>
</feature>
<evidence type="ECO:0000256" key="5">
    <source>
        <dbReference type="ARBA" id="ARBA00022989"/>
    </source>
</evidence>
<dbReference type="EMBL" id="WTPX01000044">
    <property type="protein sequence ID" value="NNJ25651.1"/>
    <property type="molecule type" value="Genomic_DNA"/>
</dbReference>
<dbReference type="PANTHER" id="PTHR30221:SF1">
    <property type="entry name" value="SMALL-CONDUCTANCE MECHANOSENSITIVE CHANNEL"/>
    <property type="match status" value="1"/>
</dbReference>
<evidence type="ECO:0000259" key="9">
    <source>
        <dbReference type="Pfam" id="PF00924"/>
    </source>
</evidence>
<keyword evidence="12" id="KW-1185">Reference proteome</keyword>
<feature type="region of interest" description="Disordered" evidence="7">
    <location>
        <begin position="212"/>
        <end position="232"/>
    </location>
</feature>
<evidence type="ECO:0000256" key="3">
    <source>
        <dbReference type="ARBA" id="ARBA00022475"/>
    </source>
</evidence>
<keyword evidence="4 8" id="KW-0812">Transmembrane</keyword>
<keyword evidence="5 8" id="KW-1133">Transmembrane helix</keyword>
<evidence type="ECO:0000313" key="12">
    <source>
        <dbReference type="Proteomes" id="UP000609651"/>
    </source>
</evidence>
<accession>A0ABX1VF26</accession>
<evidence type="ECO:0000256" key="4">
    <source>
        <dbReference type="ARBA" id="ARBA00022692"/>
    </source>
</evidence>
<dbReference type="Pfam" id="PF21088">
    <property type="entry name" value="MS_channel_1st"/>
    <property type="match status" value="1"/>
</dbReference>
<protein>
    <recommendedName>
        <fullName evidence="13">Mechanosensitive ion channel</fullName>
    </recommendedName>
</protein>
<dbReference type="RefSeq" id="WP_171185884.1">
    <property type="nucleotide sequence ID" value="NZ_WTPX01000044.1"/>
</dbReference>
<dbReference type="InterPro" id="IPR023408">
    <property type="entry name" value="MscS_beta-dom_sf"/>
</dbReference>
<gene>
    <name evidence="11" type="ORF">LzC2_17240</name>
</gene>
<reference evidence="11 12" key="1">
    <citation type="journal article" date="2020" name="Syst. Appl. Microbiol.">
        <title>Alienimonas chondri sp. nov., a novel planctomycete isolated from the biofilm of the red alga Chondrus crispus.</title>
        <authorList>
            <person name="Vitorino I."/>
            <person name="Albuquerque L."/>
            <person name="Wiegand S."/>
            <person name="Kallscheuer N."/>
            <person name="da Costa M.S."/>
            <person name="Lobo-da-Cunha A."/>
            <person name="Jogler C."/>
            <person name="Lage O.M."/>
        </authorList>
    </citation>
    <scope>NUCLEOTIDE SEQUENCE [LARGE SCALE GENOMIC DNA]</scope>
    <source>
        <strain evidence="11 12">LzC2</strain>
    </source>
</reference>
<feature type="region of interest" description="Disordered" evidence="7">
    <location>
        <begin position="1"/>
        <end position="42"/>
    </location>
</feature>
<evidence type="ECO:0000313" key="11">
    <source>
        <dbReference type="EMBL" id="NNJ25651.1"/>
    </source>
</evidence>
<evidence type="ECO:0000256" key="2">
    <source>
        <dbReference type="ARBA" id="ARBA00008017"/>
    </source>
</evidence>
<dbReference type="SUPFAM" id="SSF82861">
    <property type="entry name" value="Mechanosensitive channel protein MscS (YggB), transmembrane region"/>
    <property type="match status" value="1"/>
</dbReference>
<evidence type="ECO:0000259" key="10">
    <source>
        <dbReference type="Pfam" id="PF21088"/>
    </source>
</evidence>
<dbReference type="InterPro" id="IPR011014">
    <property type="entry name" value="MscS_channel_TM-2"/>
</dbReference>
<feature type="compositionally biased region" description="Low complexity" evidence="7">
    <location>
        <begin position="10"/>
        <end position="32"/>
    </location>
</feature>
<dbReference type="InterPro" id="IPR008910">
    <property type="entry name" value="MSC_TM_helix"/>
</dbReference>
<dbReference type="Proteomes" id="UP000609651">
    <property type="component" value="Unassembled WGS sequence"/>
</dbReference>
<organism evidence="11 12">
    <name type="scientific">Alienimonas chondri</name>
    <dbReference type="NCBI Taxonomy" id="2681879"/>
    <lineage>
        <taxon>Bacteria</taxon>
        <taxon>Pseudomonadati</taxon>
        <taxon>Planctomycetota</taxon>
        <taxon>Planctomycetia</taxon>
        <taxon>Planctomycetales</taxon>
        <taxon>Planctomycetaceae</taxon>
        <taxon>Alienimonas</taxon>
    </lineage>
</organism>
<feature type="transmembrane region" description="Helical" evidence="8">
    <location>
        <begin position="60"/>
        <end position="81"/>
    </location>
</feature>
<keyword evidence="3" id="KW-1003">Cell membrane</keyword>
<evidence type="ECO:0000256" key="1">
    <source>
        <dbReference type="ARBA" id="ARBA00004651"/>
    </source>
</evidence>
<dbReference type="InterPro" id="IPR010920">
    <property type="entry name" value="LSM_dom_sf"/>
</dbReference>
<dbReference type="SUPFAM" id="SSF50182">
    <property type="entry name" value="Sm-like ribonucleoproteins"/>
    <property type="match status" value="1"/>
</dbReference>
<proteinExistence type="inferred from homology"/>
<feature type="domain" description="Mechanosensitive ion channel MscS" evidence="9">
    <location>
        <begin position="146"/>
        <end position="207"/>
    </location>
</feature>
<comment type="similarity">
    <text evidence="2">Belongs to the MscS (TC 1.A.23) family.</text>
</comment>
<dbReference type="InterPro" id="IPR006685">
    <property type="entry name" value="MscS_channel_2nd"/>
</dbReference>
<feature type="domain" description="Mechanosensitive ion channel transmembrane helices 2/3" evidence="10">
    <location>
        <begin position="105"/>
        <end position="145"/>
    </location>
</feature>
<comment type="subcellular location">
    <subcellularLocation>
        <location evidence="1">Cell membrane</location>
        <topology evidence="1">Multi-pass membrane protein</topology>
    </subcellularLocation>
</comment>
<dbReference type="Pfam" id="PF00924">
    <property type="entry name" value="MS_channel_2nd"/>
    <property type="match status" value="1"/>
</dbReference>
<dbReference type="PANTHER" id="PTHR30221">
    <property type="entry name" value="SMALL-CONDUCTANCE MECHANOSENSITIVE CHANNEL"/>
    <property type="match status" value="1"/>
</dbReference>
<keyword evidence="6 8" id="KW-0472">Membrane</keyword>
<sequence length="232" mass="24265">MPLQTDADRAANTADPAADPDAADPNAVDPTPGEAAEGAPDPLTAGEEMWKEFQADLWEFLPWLAAGVGIFLAFWLLAVILRGVVSRLAASRGVDASLGRLLAKGVYITLLVTGLIVGLETAGIDMTAAVAGLGLTGFALGFALKDIVSNLIAGVLIILYKPFDEGDTVKCGGFEGVVKRIDLRYTFMENEGDDIFLPNSKLFTDPIVVKGGTSSPDMRPEMAAEGTPASPA</sequence>
<evidence type="ECO:0008006" key="13">
    <source>
        <dbReference type="Google" id="ProtNLM"/>
    </source>
</evidence>